<dbReference type="Proteomes" id="UP000320762">
    <property type="component" value="Unassembled WGS sequence"/>
</dbReference>
<reference evidence="4 5" key="1">
    <citation type="journal article" date="2019" name="New Phytol.">
        <title>Comparative genomics reveals unique wood-decay strategies and fruiting body development in the Schizophyllaceae.</title>
        <authorList>
            <person name="Almasi E."/>
            <person name="Sahu N."/>
            <person name="Krizsan K."/>
            <person name="Balint B."/>
            <person name="Kovacs G.M."/>
            <person name="Kiss B."/>
            <person name="Cseklye J."/>
            <person name="Drula E."/>
            <person name="Henrissat B."/>
            <person name="Nagy I."/>
            <person name="Chovatia M."/>
            <person name="Adam C."/>
            <person name="LaButti K."/>
            <person name="Lipzen A."/>
            <person name="Riley R."/>
            <person name="Grigoriev I.V."/>
            <person name="Nagy L.G."/>
        </authorList>
    </citation>
    <scope>NUCLEOTIDE SEQUENCE [LARGE SCALE GENOMIC DNA]</scope>
    <source>
        <strain evidence="4 5">NL-1724</strain>
    </source>
</reference>
<sequence>MAARDMEQRRWERLVTWLHERGMHTDALKVERRPRQGKPLIICSDGGYGLFMRDACAPTETLFTKLSATQLVSLHLCRHRPPPDSESADPAFGPYISSLPRHFGFHPLLWLVEGDSPAKILLSHLPPALNKMLKEIEMRFSSDWATCQEYLKDPHCTESDYLWAWLNVNTRCMHYRVKPSRSHPDNLAMCPIMDFANHTPDGEHMEPKPTKEFPARADVSFVATNERASPGEELFFCYGPHANRTLFVEYGFAIPEAFGEVDVEDLLQEEFRRRGVLGKLMQDVLESEGYWGEWTLHLQPEPFVSFRLLTALRLLHSASLQYLDPPTISPMSILEWKETLLGTREHLSGEVERYCKNTLHDICRRVIKRSDDALNVLDQSELPCPPLFAETVKLLWEEERAVAEGILGSDI</sequence>
<evidence type="ECO:0000256" key="1">
    <source>
        <dbReference type="ARBA" id="ARBA00022603"/>
    </source>
</evidence>
<keyword evidence="3" id="KW-0949">S-adenosyl-L-methionine</keyword>
<keyword evidence="1" id="KW-0489">Methyltransferase</keyword>
<dbReference type="InterPro" id="IPR050600">
    <property type="entry name" value="SETD3_SETD6_MTase"/>
</dbReference>
<gene>
    <name evidence="4" type="ORF">BD626DRAFT_550213</name>
</gene>
<dbReference type="EMBL" id="VDMD01000028">
    <property type="protein sequence ID" value="TRM59357.1"/>
    <property type="molecule type" value="Genomic_DNA"/>
</dbReference>
<comment type="caution">
    <text evidence="4">The sequence shown here is derived from an EMBL/GenBank/DDBJ whole genome shotgun (WGS) entry which is preliminary data.</text>
</comment>
<dbReference type="GO" id="GO:0016279">
    <property type="term" value="F:protein-lysine N-methyltransferase activity"/>
    <property type="evidence" value="ECO:0007669"/>
    <property type="project" value="TreeGrafter"/>
</dbReference>
<proteinExistence type="predicted"/>
<protein>
    <submittedName>
        <fullName evidence="4">Uncharacterized protein</fullName>
    </submittedName>
</protein>
<keyword evidence="5" id="KW-1185">Reference proteome</keyword>
<dbReference type="InterPro" id="IPR046341">
    <property type="entry name" value="SET_dom_sf"/>
</dbReference>
<organism evidence="4 5">
    <name type="scientific">Schizophyllum amplum</name>
    <dbReference type="NCBI Taxonomy" id="97359"/>
    <lineage>
        <taxon>Eukaryota</taxon>
        <taxon>Fungi</taxon>
        <taxon>Dikarya</taxon>
        <taxon>Basidiomycota</taxon>
        <taxon>Agaricomycotina</taxon>
        <taxon>Agaricomycetes</taxon>
        <taxon>Agaricomycetidae</taxon>
        <taxon>Agaricales</taxon>
        <taxon>Schizophyllaceae</taxon>
        <taxon>Schizophyllum</taxon>
    </lineage>
</organism>
<dbReference type="Gene3D" id="3.90.1410.10">
    <property type="entry name" value="set domain protein methyltransferase, domain 1"/>
    <property type="match status" value="1"/>
</dbReference>
<dbReference type="SUPFAM" id="SSF82199">
    <property type="entry name" value="SET domain"/>
    <property type="match status" value="1"/>
</dbReference>
<dbReference type="OrthoDB" id="341421at2759"/>
<keyword evidence="2" id="KW-0808">Transferase</keyword>
<name>A0A550C3I0_9AGAR</name>
<dbReference type="GO" id="GO:0032259">
    <property type="term" value="P:methylation"/>
    <property type="evidence" value="ECO:0007669"/>
    <property type="project" value="UniProtKB-KW"/>
</dbReference>
<dbReference type="PANTHER" id="PTHR13271">
    <property type="entry name" value="UNCHARACTERIZED PUTATIVE METHYLTRANSFERASE"/>
    <property type="match status" value="1"/>
</dbReference>
<evidence type="ECO:0000313" key="5">
    <source>
        <dbReference type="Proteomes" id="UP000320762"/>
    </source>
</evidence>
<evidence type="ECO:0000256" key="3">
    <source>
        <dbReference type="ARBA" id="ARBA00022691"/>
    </source>
</evidence>
<dbReference type="AlphaFoldDB" id="A0A550C3I0"/>
<accession>A0A550C3I0</accession>
<dbReference type="PANTHER" id="PTHR13271:SF47">
    <property type="entry name" value="ACTIN-HISTIDINE N-METHYLTRANSFERASE"/>
    <property type="match status" value="1"/>
</dbReference>
<evidence type="ECO:0000256" key="2">
    <source>
        <dbReference type="ARBA" id="ARBA00022679"/>
    </source>
</evidence>
<dbReference type="STRING" id="97359.A0A550C3I0"/>
<evidence type="ECO:0000313" key="4">
    <source>
        <dbReference type="EMBL" id="TRM59357.1"/>
    </source>
</evidence>